<reference evidence="6" key="1">
    <citation type="submission" date="2020-01" db="EMBL/GenBank/DDBJ databases">
        <title>Draft genome sequence of the Termite Coptotermes fromosanus.</title>
        <authorList>
            <person name="Itakura S."/>
            <person name="Yosikawa Y."/>
            <person name="Umezawa K."/>
        </authorList>
    </citation>
    <scope>NUCLEOTIDE SEQUENCE [LARGE SCALE GENOMIC DNA]</scope>
</reference>
<evidence type="ECO:0000256" key="1">
    <source>
        <dbReference type="ARBA" id="ARBA00022598"/>
    </source>
</evidence>
<accession>A0A6L2PCY5</accession>
<feature type="compositionally biased region" description="Polar residues" evidence="4">
    <location>
        <begin position="421"/>
        <end position="432"/>
    </location>
</feature>
<evidence type="ECO:0008006" key="7">
    <source>
        <dbReference type="Google" id="ProtNLM"/>
    </source>
</evidence>
<sequence>MAFDEGPFIFRINDSGGGPTLLVQVRNSGVCRKRLERVQRMWSSKGQLEPLVENYRLATFALQTAQSMAGHSSTQPPLPPPSTPCTSAVHQTRGHFTNHIPKGSSICRKDNLARYLRCMRKIYGTIYDFSPQGYNLPLEYTKLAAEFSQGKKNKNAVWICKPIGQSQGRGIFLFKRYIQNPLLIGGYKFDLRLYVCIPSYHPLTVYMYREGLARFSTEKFSMADLSNPFCHLTNSSLNKWGPGYKEIKERIGPGCKWTLKQLRRYFHQTKISDWLLWQRISTLVVLTVASQLSGIPSTANCFEFYGFDVLIDASLRPWLLEVNLSPALGNDCDIDTVVKKPMLHDLFDLLGLPMCNTGLSLFTVWYNSSNKEHPKDSSSSENEDGENASGGTRVMSGRKEDSTALSAAAAARRWKRRHQQKNLNLTQSTTTQRARKKDVSFQLTSQLSPPECTGAVSSCSQMSSGKNCRAQTMGTRTFIKCSSINQKIVQNLFTSTAVTYVEDDDDSQGLINSRTSEDSDETWTCYNPLFIGHNKNKIHSFRGQKKYPPKMLWGNGRDWRAPPVQEGNWVRLYPLGFTTQYSVQEPQEIASITQGEKQVKNIVAAVHKYSKAAREIFKRNPALSDEVFNTFMKQTLGMTSEVWLPSK</sequence>
<evidence type="ECO:0000313" key="6">
    <source>
        <dbReference type="Proteomes" id="UP000502823"/>
    </source>
</evidence>
<dbReference type="PANTHER" id="PTHR12241">
    <property type="entry name" value="TUBULIN POLYGLUTAMYLASE"/>
    <property type="match status" value="1"/>
</dbReference>
<keyword evidence="2" id="KW-0547">Nucleotide-binding</keyword>
<dbReference type="GO" id="GO:0015631">
    <property type="term" value="F:tubulin binding"/>
    <property type="evidence" value="ECO:0007669"/>
    <property type="project" value="TreeGrafter"/>
</dbReference>
<evidence type="ECO:0000256" key="4">
    <source>
        <dbReference type="SAM" id="MobiDB-lite"/>
    </source>
</evidence>
<feature type="region of interest" description="Disordered" evidence="4">
    <location>
        <begin position="66"/>
        <end position="89"/>
    </location>
</feature>
<evidence type="ECO:0000256" key="2">
    <source>
        <dbReference type="ARBA" id="ARBA00022741"/>
    </source>
</evidence>
<dbReference type="InterPro" id="IPR004344">
    <property type="entry name" value="TTL/TTLL_fam"/>
</dbReference>
<proteinExistence type="predicted"/>
<keyword evidence="6" id="KW-1185">Reference proteome</keyword>
<dbReference type="SUPFAM" id="SSF56059">
    <property type="entry name" value="Glutathione synthetase ATP-binding domain-like"/>
    <property type="match status" value="1"/>
</dbReference>
<dbReference type="GO" id="GO:0000226">
    <property type="term" value="P:microtubule cytoskeleton organization"/>
    <property type="evidence" value="ECO:0007669"/>
    <property type="project" value="TreeGrafter"/>
</dbReference>
<dbReference type="GO" id="GO:0005524">
    <property type="term" value="F:ATP binding"/>
    <property type="evidence" value="ECO:0007669"/>
    <property type="project" value="UniProtKB-KW"/>
</dbReference>
<dbReference type="GO" id="GO:0070740">
    <property type="term" value="F:tubulin-glutamic acid ligase activity"/>
    <property type="evidence" value="ECO:0007669"/>
    <property type="project" value="TreeGrafter"/>
</dbReference>
<dbReference type="EMBL" id="BLKM01000214">
    <property type="protein sequence ID" value="GFG30409.1"/>
    <property type="molecule type" value="Genomic_DNA"/>
</dbReference>
<dbReference type="Gene3D" id="3.30.470.20">
    <property type="entry name" value="ATP-grasp fold, B domain"/>
    <property type="match status" value="1"/>
</dbReference>
<organism evidence="5 6">
    <name type="scientific">Coptotermes formosanus</name>
    <name type="common">Formosan subterranean termite</name>
    <dbReference type="NCBI Taxonomy" id="36987"/>
    <lineage>
        <taxon>Eukaryota</taxon>
        <taxon>Metazoa</taxon>
        <taxon>Ecdysozoa</taxon>
        <taxon>Arthropoda</taxon>
        <taxon>Hexapoda</taxon>
        <taxon>Insecta</taxon>
        <taxon>Pterygota</taxon>
        <taxon>Neoptera</taxon>
        <taxon>Polyneoptera</taxon>
        <taxon>Dictyoptera</taxon>
        <taxon>Blattodea</taxon>
        <taxon>Blattoidea</taxon>
        <taxon>Termitoidae</taxon>
        <taxon>Rhinotermitidae</taxon>
        <taxon>Coptotermes</taxon>
    </lineage>
</organism>
<evidence type="ECO:0000256" key="3">
    <source>
        <dbReference type="ARBA" id="ARBA00022840"/>
    </source>
</evidence>
<dbReference type="AlphaFoldDB" id="A0A6L2PCY5"/>
<evidence type="ECO:0000313" key="5">
    <source>
        <dbReference type="EMBL" id="GFG30409.1"/>
    </source>
</evidence>
<keyword evidence="3" id="KW-0067">ATP-binding</keyword>
<comment type="caution">
    <text evidence="5">The sequence shown here is derived from an EMBL/GenBank/DDBJ whole genome shotgun (WGS) entry which is preliminary data.</text>
</comment>
<dbReference type="OrthoDB" id="277439at2759"/>
<dbReference type="Proteomes" id="UP000502823">
    <property type="component" value="Unassembled WGS sequence"/>
</dbReference>
<dbReference type="Pfam" id="PF03133">
    <property type="entry name" value="TTL"/>
    <property type="match status" value="1"/>
</dbReference>
<dbReference type="PANTHER" id="PTHR12241:SF118">
    <property type="entry name" value="TUBULIN POLYGLUTAMYLASE TTLL2-RELATED"/>
    <property type="match status" value="1"/>
</dbReference>
<feature type="region of interest" description="Disordered" evidence="4">
    <location>
        <begin position="372"/>
        <end position="437"/>
    </location>
</feature>
<dbReference type="GO" id="GO:0036064">
    <property type="term" value="C:ciliary basal body"/>
    <property type="evidence" value="ECO:0007669"/>
    <property type="project" value="TreeGrafter"/>
</dbReference>
<protein>
    <recommendedName>
        <fullName evidence="7">Tubulin polyglutamylase TTLL2</fullName>
    </recommendedName>
</protein>
<keyword evidence="1" id="KW-0436">Ligase</keyword>
<gene>
    <name evidence="5" type="ORF">Cfor_05862</name>
</gene>
<dbReference type="PROSITE" id="PS51221">
    <property type="entry name" value="TTL"/>
    <property type="match status" value="1"/>
</dbReference>
<dbReference type="InParanoid" id="A0A6L2PCY5"/>
<name>A0A6L2PCY5_COPFO</name>